<dbReference type="EMBL" id="CT573213">
    <property type="protein sequence ID" value="CAJ61079.1"/>
    <property type="molecule type" value="Genomic_DNA"/>
</dbReference>
<feature type="compositionally biased region" description="Basic residues" evidence="1">
    <location>
        <begin position="113"/>
        <end position="127"/>
    </location>
</feature>
<gene>
    <name evidence="2" type="ordered locus">FRAAL2430</name>
</gene>
<feature type="region of interest" description="Disordered" evidence="1">
    <location>
        <begin position="45"/>
        <end position="88"/>
    </location>
</feature>
<protein>
    <submittedName>
        <fullName evidence="2">Uncharacterized protein</fullName>
    </submittedName>
</protein>
<feature type="region of interest" description="Disordered" evidence="1">
    <location>
        <begin position="113"/>
        <end position="166"/>
    </location>
</feature>
<evidence type="ECO:0000313" key="3">
    <source>
        <dbReference type="Proteomes" id="UP000000657"/>
    </source>
</evidence>
<feature type="compositionally biased region" description="Low complexity" evidence="1">
    <location>
        <begin position="45"/>
        <end position="68"/>
    </location>
</feature>
<proteinExistence type="predicted"/>
<feature type="compositionally biased region" description="Basic and acidic residues" evidence="1">
    <location>
        <begin position="153"/>
        <end position="166"/>
    </location>
</feature>
<name>Q0RN16_FRAAA</name>
<accession>Q0RN16</accession>
<dbReference type="AlphaFoldDB" id="Q0RN16"/>
<evidence type="ECO:0000256" key="1">
    <source>
        <dbReference type="SAM" id="MobiDB-lite"/>
    </source>
</evidence>
<reference evidence="2 3" key="1">
    <citation type="journal article" date="2007" name="Genome Res.">
        <title>Genome characteristics of facultatively symbiotic Frankia sp. strains reflect host range and host plant biogeography.</title>
        <authorList>
            <person name="Normand P."/>
            <person name="Lapierre P."/>
            <person name="Tisa L.S."/>
            <person name="Gogarten J.P."/>
            <person name="Alloisio N."/>
            <person name="Bagnarol E."/>
            <person name="Bassi C.A."/>
            <person name="Berry A.M."/>
            <person name="Bickhart D.M."/>
            <person name="Choisne N."/>
            <person name="Couloux A."/>
            <person name="Cournoyer B."/>
            <person name="Cruveiller S."/>
            <person name="Daubin V."/>
            <person name="Demange N."/>
            <person name="Francino M.P."/>
            <person name="Goltsman E."/>
            <person name="Huang Y."/>
            <person name="Kopp O.R."/>
            <person name="Labarre L."/>
            <person name="Lapidus A."/>
            <person name="Lavire C."/>
            <person name="Marechal J."/>
            <person name="Martinez M."/>
            <person name="Mastronunzio J.E."/>
            <person name="Mullin B.C."/>
            <person name="Niemann J."/>
            <person name="Pujic P."/>
            <person name="Rawnsley T."/>
            <person name="Rouy Z."/>
            <person name="Schenowitz C."/>
            <person name="Sellstedt A."/>
            <person name="Tavares F."/>
            <person name="Tomkins J.P."/>
            <person name="Vallenet D."/>
            <person name="Valverde C."/>
            <person name="Wall L.G."/>
            <person name="Wang Y."/>
            <person name="Medigue C."/>
            <person name="Benson D.R."/>
        </authorList>
    </citation>
    <scope>NUCLEOTIDE SEQUENCE [LARGE SCALE GENOMIC DNA]</scope>
    <source>
        <strain evidence="3">DSM 45986 / CECT 9034 / ACN14a</strain>
    </source>
</reference>
<dbReference type="KEGG" id="fal:FRAAL2430"/>
<dbReference type="STRING" id="326424.FRAAL2430"/>
<sequence length="166" mass="17645">MAPLVAWSAVPASVVPGPVVRVSVVPVLVVPVLVVAAATGAAAAAPAPATTAVPAPATTAARPTAARRLGPRREPGLGPGPSSAWLPPRPPIALDISAPLRVIPPALRALRRARRRRPDGVRRKPSKYRFLDRRRSARRRFPDPNPPGRRACRGRERAVGIRQESH</sequence>
<organism evidence="2 3">
    <name type="scientific">Frankia alni (strain DSM 45986 / CECT 9034 / ACN14a)</name>
    <dbReference type="NCBI Taxonomy" id="326424"/>
    <lineage>
        <taxon>Bacteria</taxon>
        <taxon>Bacillati</taxon>
        <taxon>Actinomycetota</taxon>
        <taxon>Actinomycetes</taxon>
        <taxon>Frankiales</taxon>
        <taxon>Frankiaceae</taxon>
        <taxon>Frankia</taxon>
    </lineage>
</organism>
<dbReference type="HOGENOM" id="CLU_1600294_0_0_11"/>
<evidence type="ECO:0000313" key="2">
    <source>
        <dbReference type="EMBL" id="CAJ61079.1"/>
    </source>
</evidence>
<keyword evidence="3" id="KW-1185">Reference proteome</keyword>
<dbReference type="Proteomes" id="UP000000657">
    <property type="component" value="Chromosome"/>
</dbReference>